<name>A0ABU1KRG2_9BURK</name>
<dbReference type="Proteomes" id="UP001185254">
    <property type="component" value="Unassembled WGS sequence"/>
</dbReference>
<sequence>MKAQRPHRPPQFPRDAPHAEWRDHTLPYIVVAAVILLMVSLIVWIVDPAPPKTITLSAGPHDSSFVIAADQYKKILAQNGVTL</sequence>
<organism evidence="2 3">
    <name type="scientific">Paraburkholderia caledonica</name>
    <dbReference type="NCBI Taxonomy" id="134536"/>
    <lineage>
        <taxon>Bacteria</taxon>
        <taxon>Pseudomonadati</taxon>
        <taxon>Pseudomonadota</taxon>
        <taxon>Betaproteobacteria</taxon>
        <taxon>Burkholderiales</taxon>
        <taxon>Burkholderiaceae</taxon>
        <taxon>Paraburkholderia</taxon>
    </lineage>
</organism>
<evidence type="ECO:0000313" key="3">
    <source>
        <dbReference type="Proteomes" id="UP001185254"/>
    </source>
</evidence>
<accession>A0ABU1KRG2</accession>
<keyword evidence="1" id="KW-0812">Transmembrane</keyword>
<evidence type="ECO:0008006" key="4">
    <source>
        <dbReference type="Google" id="ProtNLM"/>
    </source>
</evidence>
<keyword evidence="1" id="KW-1133">Transmembrane helix</keyword>
<evidence type="ECO:0000256" key="1">
    <source>
        <dbReference type="SAM" id="Phobius"/>
    </source>
</evidence>
<keyword evidence="1" id="KW-0472">Membrane</keyword>
<gene>
    <name evidence="2" type="ORF">J2776_000207</name>
</gene>
<keyword evidence="3" id="KW-1185">Reference proteome</keyword>
<feature type="transmembrane region" description="Helical" evidence="1">
    <location>
        <begin position="26"/>
        <end position="46"/>
    </location>
</feature>
<evidence type="ECO:0000313" key="2">
    <source>
        <dbReference type="EMBL" id="MDR6373531.1"/>
    </source>
</evidence>
<reference evidence="2 3" key="1">
    <citation type="submission" date="2023-07" db="EMBL/GenBank/DDBJ databases">
        <title>Sorghum-associated microbial communities from plants grown in Nebraska, USA.</title>
        <authorList>
            <person name="Schachtman D."/>
        </authorList>
    </citation>
    <scope>NUCLEOTIDE SEQUENCE [LARGE SCALE GENOMIC DNA]</scope>
    <source>
        <strain evidence="2 3">DS1039</strain>
    </source>
</reference>
<dbReference type="EMBL" id="JAVDQN010000001">
    <property type="protein sequence ID" value="MDR6373531.1"/>
    <property type="molecule type" value="Genomic_DNA"/>
</dbReference>
<protein>
    <recommendedName>
        <fullName evidence="4">ABC transporter substrate-binding protein</fullName>
    </recommendedName>
</protein>
<comment type="caution">
    <text evidence="2">The sequence shown here is derived from an EMBL/GenBank/DDBJ whole genome shotgun (WGS) entry which is preliminary data.</text>
</comment>
<proteinExistence type="predicted"/>